<gene>
    <name evidence="2" type="ORF">PV08_08380</name>
</gene>
<dbReference type="PANTHER" id="PTHR37540">
    <property type="entry name" value="TRANSCRIPTION FACTOR (ACR-2), PUTATIVE-RELATED-RELATED"/>
    <property type="match status" value="1"/>
</dbReference>
<dbReference type="Pfam" id="PF11951">
    <property type="entry name" value="Fungal_trans_2"/>
    <property type="match status" value="1"/>
</dbReference>
<evidence type="ECO:0000313" key="3">
    <source>
        <dbReference type="Proteomes" id="UP000053328"/>
    </source>
</evidence>
<dbReference type="Proteomes" id="UP000053328">
    <property type="component" value="Unassembled WGS sequence"/>
</dbReference>
<organism evidence="2 3">
    <name type="scientific">Exophiala spinifera</name>
    <dbReference type="NCBI Taxonomy" id="91928"/>
    <lineage>
        <taxon>Eukaryota</taxon>
        <taxon>Fungi</taxon>
        <taxon>Dikarya</taxon>
        <taxon>Ascomycota</taxon>
        <taxon>Pezizomycotina</taxon>
        <taxon>Eurotiomycetes</taxon>
        <taxon>Chaetothyriomycetidae</taxon>
        <taxon>Chaetothyriales</taxon>
        <taxon>Herpotrichiellaceae</taxon>
        <taxon>Exophiala</taxon>
    </lineage>
</organism>
<reference evidence="2 3" key="1">
    <citation type="submission" date="2015-01" db="EMBL/GenBank/DDBJ databases">
        <title>The Genome Sequence of Exophiala spinifera CBS89968.</title>
        <authorList>
            <consortium name="The Broad Institute Genomics Platform"/>
            <person name="Cuomo C."/>
            <person name="de Hoog S."/>
            <person name="Gorbushina A."/>
            <person name="Stielow B."/>
            <person name="Teixiera M."/>
            <person name="Abouelleil A."/>
            <person name="Chapman S.B."/>
            <person name="Priest M."/>
            <person name="Young S.K."/>
            <person name="Wortman J."/>
            <person name="Nusbaum C."/>
            <person name="Birren B."/>
        </authorList>
    </citation>
    <scope>NUCLEOTIDE SEQUENCE [LARGE SCALE GENOMIC DNA]</scope>
    <source>
        <strain evidence="2 3">CBS 89968</strain>
    </source>
</reference>
<keyword evidence="3" id="KW-1185">Reference proteome</keyword>
<evidence type="ECO:0008006" key="4">
    <source>
        <dbReference type="Google" id="ProtNLM"/>
    </source>
</evidence>
<dbReference type="InterPro" id="IPR021858">
    <property type="entry name" value="Fun_TF"/>
</dbReference>
<feature type="compositionally biased region" description="Polar residues" evidence="1">
    <location>
        <begin position="93"/>
        <end position="105"/>
    </location>
</feature>
<feature type="compositionally biased region" description="Basic residues" evidence="1">
    <location>
        <begin position="22"/>
        <end position="32"/>
    </location>
</feature>
<dbReference type="AlphaFoldDB" id="A0A0D2B2N5"/>
<dbReference type="STRING" id="91928.A0A0D2B2N5"/>
<feature type="compositionally biased region" description="Acidic residues" evidence="1">
    <location>
        <begin position="67"/>
        <end position="82"/>
    </location>
</feature>
<dbReference type="VEuPathDB" id="FungiDB:PV08_08380"/>
<dbReference type="GeneID" id="27335463"/>
<dbReference type="PANTHER" id="PTHR37540:SF5">
    <property type="entry name" value="TRANSCRIPTION FACTOR DOMAIN-CONTAINING PROTEIN"/>
    <property type="match status" value="1"/>
</dbReference>
<protein>
    <recommendedName>
        <fullName evidence="4">Transcription factor domain-containing protein</fullName>
    </recommendedName>
</protein>
<feature type="region of interest" description="Disordered" evidence="1">
    <location>
        <begin position="16"/>
        <end position="122"/>
    </location>
</feature>
<dbReference type="EMBL" id="KN847497">
    <property type="protein sequence ID" value="KIW13193.1"/>
    <property type="molecule type" value="Genomic_DNA"/>
</dbReference>
<feature type="compositionally biased region" description="Low complexity" evidence="1">
    <location>
        <begin position="49"/>
        <end position="66"/>
    </location>
</feature>
<dbReference type="HOGENOM" id="CLU_532258_0_0_1"/>
<dbReference type="RefSeq" id="XP_016233409.1">
    <property type="nucleotide sequence ID" value="XM_016382706.1"/>
</dbReference>
<name>A0A0D2B2N5_9EURO</name>
<accession>A0A0D2B2N5</accession>
<proteinExistence type="predicted"/>
<sequence>MFVPYNGETQRFNVRVSDQRRHSAKAFQRRRRENAIRFKQHPDTEIIGSPASTQISSTSPTSSELLSTDDESNDYDDQDVEEIATATLEHQPPVSTSTTTRSNAGDTPDNGDHQPQQLGHDQSMTLSVTHKLRAISRSDMTFGGFRVDPFRSYPIKWREYFPAVTDFCRIVVAPRPNYFQFVMENDVLFEAIVTYCLCVMPATTPQTQMALMYHYGGTMSKVSRFLSSGSKEASDAVILAICNLAVICAYRGDDEHFQTHLDGIHQLIKLRGGKDAFETEGSWVNMALIAIEALALVPSRKQPRTATVETTLTEVESKPTIHISSRTPVYPEHPFSAELCALISRLPEGFREVALTGRVSIQLINRLEITRSQVVHLMATATDDERDRDWQALMLASSPLERMGWFAVLVFHLRSSTHYDNCKSLAKAVLECAQQRYYTVAENEWILWGACLLIATPDPERVLTAQRHNIIAWLKRRKALLSYPRMNAIANKFLWSDGLSDGLRTIIMDRLTS</sequence>
<evidence type="ECO:0000313" key="2">
    <source>
        <dbReference type="EMBL" id="KIW13193.1"/>
    </source>
</evidence>
<feature type="compositionally biased region" description="Polar residues" evidence="1">
    <location>
        <begin position="113"/>
        <end position="122"/>
    </location>
</feature>
<feature type="compositionally biased region" description="Basic and acidic residues" evidence="1">
    <location>
        <begin position="33"/>
        <end position="44"/>
    </location>
</feature>
<dbReference type="OrthoDB" id="3469225at2759"/>
<evidence type="ECO:0000256" key="1">
    <source>
        <dbReference type="SAM" id="MobiDB-lite"/>
    </source>
</evidence>